<gene>
    <name evidence="2" type="ORF">DFH01_06260</name>
</gene>
<sequence length="245" mass="25831">MLPPRAPRPIAPPERRNRMRRILALLGLLALPTALAAQPTPVAETELHIGESAEVTRAPDEVVATLRAEARASTAAAAQEAVNRAVGAAVERARAVPGLRVSTGGYWTGRVDEGRAWQAAQQVTLRGGDGAALLDLAGTLQGQGLAMSALHWQLTRETERAAREEASRLALDGVRRRAAAVAEQLGLVLVGLKEVRIDVPDRMPRPMPMAMAARAASPAAPPPVAVAEDVVVQANVQAVAVLRPR</sequence>
<comment type="caution">
    <text evidence="2">The sequence shown here is derived from an EMBL/GenBank/DDBJ whole genome shotgun (WGS) entry which is preliminary data.</text>
</comment>
<reference evidence="3" key="1">
    <citation type="submission" date="2018-05" db="EMBL/GenBank/DDBJ databases">
        <authorList>
            <person name="Du Z."/>
            <person name="Wang X."/>
        </authorList>
    </citation>
    <scope>NUCLEOTIDE SEQUENCE [LARGE SCALE GENOMIC DNA]</scope>
    <source>
        <strain evidence="3">CQN31</strain>
    </source>
</reference>
<keyword evidence="1" id="KW-0732">Signal</keyword>
<evidence type="ECO:0000256" key="1">
    <source>
        <dbReference type="SAM" id="SignalP"/>
    </source>
</evidence>
<dbReference type="EMBL" id="QGNA01000001">
    <property type="protein sequence ID" value="PWS38850.1"/>
    <property type="molecule type" value="Genomic_DNA"/>
</dbReference>
<dbReference type="GO" id="GO:0006974">
    <property type="term" value="P:DNA damage response"/>
    <property type="evidence" value="ECO:0007669"/>
    <property type="project" value="TreeGrafter"/>
</dbReference>
<feature type="chain" id="PRO_5016244760" evidence="1">
    <location>
        <begin position="37"/>
        <end position="245"/>
    </location>
</feature>
<evidence type="ECO:0000313" key="2">
    <source>
        <dbReference type="EMBL" id="PWS38850.1"/>
    </source>
</evidence>
<name>A0A317FIL0_9PROT</name>
<accession>A0A317FIL0</accession>
<feature type="signal peptide" evidence="1">
    <location>
        <begin position="1"/>
        <end position="36"/>
    </location>
</feature>
<dbReference type="Gene3D" id="3.30.70.2970">
    <property type="entry name" value="Protein of unknown function (DUF541), domain 2"/>
    <property type="match status" value="1"/>
</dbReference>
<keyword evidence="3" id="KW-1185">Reference proteome</keyword>
<dbReference type="Pfam" id="PF04402">
    <property type="entry name" value="SIMPL"/>
    <property type="match status" value="1"/>
</dbReference>
<organism evidence="2 3">
    <name type="scientific">Falsiroseomonas bella</name>
    <dbReference type="NCBI Taxonomy" id="2184016"/>
    <lineage>
        <taxon>Bacteria</taxon>
        <taxon>Pseudomonadati</taxon>
        <taxon>Pseudomonadota</taxon>
        <taxon>Alphaproteobacteria</taxon>
        <taxon>Acetobacterales</taxon>
        <taxon>Roseomonadaceae</taxon>
        <taxon>Falsiroseomonas</taxon>
    </lineage>
</organism>
<protein>
    <submittedName>
        <fullName evidence="2">SIMPL domain-containing protein</fullName>
    </submittedName>
</protein>
<evidence type="ECO:0000313" key="3">
    <source>
        <dbReference type="Proteomes" id="UP000245765"/>
    </source>
</evidence>
<dbReference type="InterPro" id="IPR052022">
    <property type="entry name" value="26kDa_periplasmic_antigen"/>
</dbReference>
<dbReference type="AlphaFoldDB" id="A0A317FIL0"/>
<dbReference type="PANTHER" id="PTHR34387">
    <property type="entry name" value="SLR1258 PROTEIN"/>
    <property type="match status" value="1"/>
</dbReference>
<dbReference type="PANTHER" id="PTHR34387:SF2">
    <property type="entry name" value="SLR1258 PROTEIN"/>
    <property type="match status" value="1"/>
</dbReference>
<dbReference type="InterPro" id="IPR007497">
    <property type="entry name" value="SIMPL/DUF541"/>
</dbReference>
<proteinExistence type="predicted"/>
<dbReference type="Proteomes" id="UP000245765">
    <property type="component" value="Unassembled WGS sequence"/>
</dbReference>
<dbReference type="Gene3D" id="3.30.110.170">
    <property type="entry name" value="Protein of unknown function (DUF541), domain 1"/>
    <property type="match status" value="1"/>
</dbReference>